<keyword evidence="4" id="KW-0067">ATP-binding</keyword>
<evidence type="ECO:0000313" key="5">
    <source>
        <dbReference type="EMBL" id="MBX17335.1"/>
    </source>
</evidence>
<organism evidence="5">
    <name type="scientific">Rhizophora mucronata</name>
    <name type="common">Asiatic mangrove</name>
    <dbReference type="NCBI Taxonomy" id="61149"/>
    <lineage>
        <taxon>Eukaryota</taxon>
        <taxon>Viridiplantae</taxon>
        <taxon>Streptophyta</taxon>
        <taxon>Embryophyta</taxon>
        <taxon>Tracheophyta</taxon>
        <taxon>Spermatophyta</taxon>
        <taxon>Magnoliopsida</taxon>
        <taxon>eudicotyledons</taxon>
        <taxon>Gunneridae</taxon>
        <taxon>Pentapetalae</taxon>
        <taxon>rosids</taxon>
        <taxon>fabids</taxon>
        <taxon>Malpighiales</taxon>
        <taxon>Rhizophoraceae</taxon>
        <taxon>Rhizophora</taxon>
    </lineage>
</organism>
<proteinExistence type="predicted"/>
<accession>A0A2P2LH82</accession>
<keyword evidence="1" id="KW-0436">Ligase</keyword>
<evidence type="ECO:0000256" key="1">
    <source>
        <dbReference type="ARBA" id="ARBA00022598"/>
    </source>
</evidence>
<evidence type="ECO:0000256" key="3">
    <source>
        <dbReference type="ARBA" id="ARBA00022741"/>
    </source>
</evidence>
<dbReference type="InterPro" id="IPR012094">
    <property type="entry name" value="tRNA_Ile_lys_synt"/>
</dbReference>
<dbReference type="AlphaFoldDB" id="A0A2P2LH82"/>
<reference evidence="5" key="1">
    <citation type="submission" date="2018-02" db="EMBL/GenBank/DDBJ databases">
        <title>Rhizophora mucronata_Transcriptome.</title>
        <authorList>
            <person name="Meera S.P."/>
            <person name="Sreeshan A."/>
            <person name="Augustine A."/>
        </authorList>
    </citation>
    <scope>NUCLEOTIDE SEQUENCE</scope>
    <source>
        <tissue evidence="5">Leaf</tissue>
    </source>
</reference>
<dbReference type="GO" id="GO:0005524">
    <property type="term" value="F:ATP binding"/>
    <property type="evidence" value="ECO:0007669"/>
    <property type="project" value="UniProtKB-KW"/>
</dbReference>
<name>A0A2P2LH82_RHIMU</name>
<evidence type="ECO:0000256" key="2">
    <source>
        <dbReference type="ARBA" id="ARBA00022694"/>
    </source>
</evidence>
<dbReference type="EMBL" id="GGEC01036855">
    <property type="protein sequence ID" value="MBX17339.1"/>
    <property type="molecule type" value="Transcribed_RNA"/>
</dbReference>
<dbReference type="PANTHER" id="PTHR43033:SF5">
    <property type="entry name" value="TRNA(ILE)-LYSIDINE SYNTHETASE"/>
    <property type="match status" value="1"/>
</dbReference>
<dbReference type="PANTHER" id="PTHR43033">
    <property type="entry name" value="TRNA(ILE)-LYSIDINE SYNTHASE-RELATED"/>
    <property type="match status" value="1"/>
</dbReference>
<dbReference type="GO" id="GO:0008033">
    <property type="term" value="P:tRNA processing"/>
    <property type="evidence" value="ECO:0007669"/>
    <property type="project" value="UniProtKB-KW"/>
</dbReference>
<dbReference type="EMBL" id="GGEC01036853">
    <property type="protein sequence ID" value="MBX17337.1"/>
    <property type="molecule type" value="Transcribed_RNA"/>
</dbReference>
<dbReference type="GO" id="GO:0016879">
    <property type="term" value="F:ligase activity, forming carbon-nitrogen bonds"/>
    <property type="evidence" value="ECO:0007669"/>
    <property type="project" value="InterPro"/>
</dbReference>
<protein>
    <submittedName>
        <fullName evidence="6">Uncharacterized protein LOC105637727 isoform X2</fullName>
    </submittedName>
</protein>
<sequence>MELVCTHPKGEMKQYFPCDLEQIITDGKSYSDLDRADVHFVGISSESVLTEAKRLNIISESTYRNILLLQRDERKHFQPKTKGNGDSVFKNGVESVSAPSNKMLQPMQVGYFMNRFLVTWKRSKSYSDSSVPEKVSSDQDVSRESDHHHFWSCKICHDLVVEVRHMIESDWLDLSKLSKCMNLDDLQQHKVYIDDNNEQIIEKRNQCLDHLRLSAQRALQLLKSVPVAARRSLPVLVNSQGLLLSIPSIGFTCCPCLEVSCVFKPRVPLGGGHSSFW</sequence>
<dbReference type="EMBL" id="GGEC01036851">
    <property type="protein sequence ID" value="MBX17335.1"/>
    <property type="molecule type" value="Transcribed_RNA"/>
</dbReference>
<evidence type="ECO:0000313" key="6">
    <source>
        <dbReference type="EMBL" id="MBX17337.1"/>
    </source>
</evidence>
<evidence type="ECO:0000256" key="4">
    <source>
        <dbReference type="ARBA" id="ARBA00022840"/>
    </source>
</evidence>
<keyword evidence="3" id="KW-0547">Nucleotide-binding</keyword>
<keyword evidence="2" id="KW-0819">tRNA processing</keyword>